<feature type="domain" description="ProQ/FinO" evidence="5">
    <location>
        <begin position="53"/>
        <end position="160"/>
    </location>
</feature>
<protein>
    <submittedName>
        <fullName evidence="6">ProQ activator of osmoprotectant transporter prop</fullName>
    </submittedName>
    <submittedName>
        <fullName evidence="7">ProQ/FinO family protein</fullName>
    </submittedName>
</protein>
<organism evidence="6 8">
    <name type="scientific">Burkholderia glumae</name>
    <name type="common">Pseudomonas glumae</name>
    <dbReference type="NCBI Taxonomy" id="337"/>
    <lineage>
        <taxon>Bacteria</taxon>
        <taxon>Pseudomonadati</taxon>
        <taxon>Pseudomonadota</taxon>
        <taxon>Betaproteobacteria</taxon>
        <taxon>Burkholderiales</taxon>
        <taxon>Burkholderiaceae</taxon>
        <taxon>Burkholderia</taxon>
    </lineage>
</organism>
<evidence type="ECO:0000313" key="6">
    <source>
        <dbReference type="EMBL" id="QPQ89897.1"/>
    </source>
</evidence>
<dbReference type="GO" id="GO:0005829">
    <property type="term" value="C:cytosol"/>
    <property type="evidence" value="ECO:0007669"/>
    <property type="project" value="TreeGrafter"/>
</dbReference>
<evidence type="ECO:0000256" key="1">
    <source>
        <dbReference type="ARBA" id="ARBA00022490"/>
    </source>
</evidence>
<dbReference type="InterPro" id="IPR023529">
    <property type="entry name" value="ProQ"/>
</dbReference>
<evidence type="ECO:0000313" key="8">
    <source>
        <dbReference type="Proteomes" id="UP000594892"/>
    </source>
</evidence>
<keyword evidence="2" id="KW-0694">RNA-binding</keyword>
<keyword evidence="3" id="KW-0143">Chaperone</keyword>
<evidence type="ECO:0000256" key="4">
    <source>
        <dbReference type="SAM" id="MobiDB-lite"/>
    </source>
</evidence>
<keyword evidence="1" id="KW-0963">Cytoplasm</keyword>
<name>A0AAP9XYK1_BURGL</name>
<dbReference type="GO" id="GO:0010608">
    <property type="term" value="P:post-transcriptional regulation of gene expression"/>
    <property type="evidence" value="ECO:0007669"/>
    <property type="project" value="InterPro"/>
</dbReference>
<dbReference type="InterPro" id="IPR036442">
    <property type="entry name" value="ProQ/FinO_sf"/>
</dbReference>
<feature type="region of interest" description="Disordered" evidence="4">
    <location>
        <begin position="1"/>
        <end position="49"/>
    </location>
</feature>
<dbReference type="GO" id="GO:0034057">
    <property type="term" value="F:RNA strand-exchange activity"/>
    <property type="evidence" value="ECO:0007669"/>
    <property type="project" value="InterPro"/>
</dbReference>
<evidence type="ECO:0000256" key="2">
    <source>
        <dbReference type="ARBA" id="ARBA00022884"/>
    </source>
</evidence>
<dbReference type="PANTHER" id="PTHR38106">
    <property type="entry name" value="RNA CHAPERONE PROQ"/>
    <property type="match status" value="1"/>
</dbReference>
<sequence>MAPTKPEPPHSPRSLLTLKRSRPAPAPAGAAERPEPGPRKGPPPKRVPYFANRPPLPVEATLAKLQRHFAVAFPPEPAAPLPLCVRVQRKFWRYLAQYDIGEDELDAALAVWCSAPRYLRTIVEGATRVDPEGRPAGRVPAANAADASDCATPCRANRSDLVTIA</sequence>
<evidence type="ECO:0000313" key="7">
    <source>
        <dbReference type="EMBL" id="USS41967.1"/>
    </source>
</evidence>
<feature type="compositionally biased region" description="Pro residues" evidence="4">
    <location>
        <begin position="1"/>
        <end position="11"/>
    </location>
</feature>
<dbReference type="InterPro" id="IPR016103">
    <property type="entry name" value="ProQ/FinO"/>
</dbReference>
<proteinExistence type="predicted"/>
<dbReference type="Pfam" id="PF04352">
    <property type="entry name" value="ProQ"/>
    <property type="match status" value="1"/>
</dbReference>
<dbReference type="AlphaFoldDB" id="A0AAP9XYK1"/>
<evidence type="ECO:0000259" key="5">
    <source>
        <dbReference type="SMART" id="SM00945"/>
    </source>
</evidence>
<dbReference type="SUPFAM" id="SSF48657">
    <property type="entry name" value="FinO-like"/>
    <property type="match status" value="1"/>
</dbReference>
<evidence type="ECO:0000256" key="3">
    <source>
        <dbReference type="ARBA" id="ARBA00023186"/>
    </source>
</evidence>
<dbReference type="Gene3D" id="1.10.1710.10">
    <property type="entry name" value="ProQ/FinO domain"/>
    <property type="match status" value="1"/>
</dbReference>
<dbReference type="RefSeq" id="WP_015877379.1">
    <property type="nucleotide sequence ID" value="NZ_CP021075.1"/>
</dbReference>
<dbReference type="SMART" id="SM00945">
    <property type="entry name" value="ProQ"/>
    <property type="match status" value="1"/>
</dbReference>
<reference evidence="6 8" key="1">
    <citation type="submission" date="2020-12" db="EMBL/GenBank/DDBJ databases">
        <title>FDA dAtabase for Regulatory Grade micrObial Sequences (FDA-ARGOS): Supporting development and validation of Infectious Disease Dx tests.</title>
        <authorList>
            <person name="Minogue T."/>
            <person name="Wolcott M."/>
            <person name="Wasieloski L."/>
            <person name="Aguilar W."/>
            <person name="Moore D."/>
            <person name="Jaissle J."/>
            <person name="Tallon L."/>
            <person name="Sadzewicz L."/>
            <person name="Zhao X."/>
            <person name="Boylan J."/>
            <person name="Ott S."/>
            <person name="Bowen H."/>
            <person name="Vavikolanu K."/>
            <person name="Mehta A."/>
            <person name="Aluvathingal J."/>
            <person name="Nadendla S."/>
            <person name="Yan Y."/>
            <person name="Sichtig H."/>
        </authorList>
    </citation>
    <scope>NUCLEOTIDE SEQUENCE [LARGE SCALE GENOMIC DNA]</scope>
    <source>
        <strain evidence="6 8">FDAARGOS_949</strain>
    </source>
</reference>
<dbReference type="Proteomes" id="UP000594892">
    <property type="component" value="Chromosome 1"/>
</dbReference>
<dbReference type="Proteomes" id="UP001056386">
    <property type="component" value="Chromosome 2"/>
</dbReference>
<reference evidence="7" key="2">
    <citation type="submission" date="2022-06" db="EMBL/GenBank/DDBJ databases">
        <title>Draft genome sequence of Burkholderia glumae strain GR20004 isolated from rice panicle showing bacterial panicle blight.</title>
        <authorList>
            <person name="Choi S.Y."/>
            <person name="Lee Y.H."/>
        </authorList>
    </citation>
    <scope>NUCLEOTIDE SEQUENCE</scope>
    <source>
        <strain evidence="7">GR20004</strain>
    </source>
</reference>
<dbReference type="GeneID" id="45698821"/>
<dbReference type="EMBL" id="CP099583">
    <property type="protein sequence ID" value="USS41967.1"/>
    <property type="molecule type" value="Genomic_DNA"/>
</dbReference>
<keyword evidence="9" id="KW-1185">Reference proteome</keyword>
<evidence type="ECO:0000313" key="9">
    <source>
        <dbReference type="Proteomes" id="UP001056386"/>
    </source>
</evidence>
<dbReference type="GO" id="GO:0033592">
    <property type="term" value="F:RNA strand annealing activity"/>
    <property type="evidence" value="ECO:0007669"/>
    <property type="project" value="InterPro"/>
</dbReference>
<dbReference type="PANTHER" id="PTHR38106:SF1">
    <property type="entry name" value="RNA CHAPERONE PROQ"/>
    <property type="match status" value="1"/>
</dbReference>
<dbReference type="EMBL" id="CP065600">
    <property type="protein sequence ID" value="QPQ89897.1"/>
    <property type="molecule type" value="Genomic_DNA"/>
</dbReference>
<gene>
    <name evidence="6" type="ORF">I6H06_09830</name>
    <name evidence="7" type="ORF">NFI99_06855</name>
</gene>
<accession>A0AAP9XYK1</accession>